<organism evidence="1 2">
    <name type="scientific">Verminephrobacter eiseniae (strain EF01-2)</name>
    <dbReference type="NCBI Taxonomy" id="391735"/>
    <lineage>
        <taxon>Bacteria</taxon>
        <taxon>Pseudomonadati</taxon>
        <taxon>Pseudomonadota</taxon>
        <taxon>Betaproteobacteria</taxon>
        <taxon>Burkholderiales</taxon>
        <taxon>Comamonadaceae</taxon>
        <taxon>Verminephrobacter</taxon>
    </lineage>
</organism>
<dbReference type="eggNOG" id="ENOG5033338">
    <property type="taxonomic scope" value="Bacteria"/>
</dbReference>
<dbReference type="Proteomes" id="UP000000374">
    <property type="component" value="Chromosome"/>
</dbReference>
<evidence type="ECO:0000313" key="2">
    <source>
        <dbReference type="Proteomes" id="UP000000374"/>
    </source>
</evidence>
<gene>
    <name evidence="1" type="ordered locus">Veis_0677</name>
</gene>
<sequence length="187" mass="20159">MTLFPGAARATHIHAARATHTHAARGTHIDAERGAHIHAARPAHTRTARAARPGRPGIWRAAAVAAMVALTGCAAPTPASPEQAVEQRANARWKALLAGDIKQAYGFITPSYRAVTSLERYSADLGGVATWIGAQVVRVECATEKCTAVVKIEAKPIFTTPYRGTITTAVDETWLLEDGQWWLYQKL</sequence>
<dbReference type="HOGENOM" id="CLU_1447077_0_0_4"/>
<dbReference type="KEGG" id="vei:Veis_0677"/>
<proteinExistence type="predicted"/>
<dbReference type="AlphaFoldDB" id="A1WFQ2"/>
<dbReference type="STRING" id="391735.Veis_0677"/>
<name>A1WFQ2_VEREI</name>
<accession>A1WFQ2</accession>
<keyword evidence="2" id="KW-1185">Reference proteome</keyword>
<evidence type="ECO:0000313" key="1">
    <source>
        <dbReference type="EMBL" id="ABM56459.1"/>
    </source>
</evidence>
<dbReference type="EMBL" id="CP000542">
    <property type="protein sequence ID" value="ABM56459.1"/>
    <property type="molecule type" value="Genomic_DNA"/>
</dbReference>
<reference evidence="2" key="1">
    <citation type="submission" date="2006-12" db="EMBL/GenBank/DDBJ databases">
        <title>Complete sequence of chromosome 1 of Verminephrobacter eiseniae EF01-2.</title>
        <authorList>
            <person name="Copeland A."/>
            <person name="Lucas S."/>
            <person name="Lapidus A."/>
            <person name="Barry K."/>
            <person name="Detter J.C."/>
            <person name="Glavina del Rio T."/>
            <person name="Dalin E."/>
            <person name="Tice H."/>
            <person name="Pitluck S."/>
            <person name="Chertkov O."/>
            <person name="Brettin T."/>
            <person name="Bruce D."/>
            <person name="Han C."/>
            <person name="Tapia R."/>
            <person name="Gilna P."/>
            <person name="Schmutz J."/>
            <person name="Larimer F."/>
            <person name="Land M."/>
            <person name="Hauser L."/>
            <person name="Kyrpides N."/>
            <person name="Kim E."/>
            <person name="Stahl D."/>
            <person name="Richardson P."/>
        </authorList>
    </citation>
    <scope>NUCLEOTIDE SEQUENCE [LARGE SCALE GENOMIC DNA]</scope>
    <source>
        <strain evidence="2">EF01-2</strain>
    </source>
</reference>
<protein>
    <submittedName>
        <fullName evidence="1">Uncharacterized protein</fullName>
    </submittedName>
</protein>